<dbReference type="SMART" id="SM00487">
    <property type="entry name" value="DEXDc"/>
    <property type="match status" value="1"/>
</dbReference>
<dbReference type="InterPro" id="IPR046931">
    <property type="entry name" value="HTH_61"/>
</dbReference>
<evidence type="ECO:0000313" key="14">
    <source>
        <dbReference type="WBParaSite" id="PSAMB.scaffold439size51217.g5889.t1"/>
    </source>
</evidence>
<dbReference type="FunFam" id="3.40.50.300:FF:000813">
    <property type="entry name" value="helicase POLQ-like isoform X1"/>
    <property type="match status" value="1"/>
</dbReference>
<dbReference type="GO" id="GO:0006281">
    <property type="term" value="P:DNA repair"/>
    <property type="evidence" value="ECO:0007669"/>
    <property type="project" value="UniProtKB-KW"/>
</dbReference>
<dbReference type="GO" id="GO:0003676">
    <property type="term" value="F:nucleic acid binding"/>
    <property type="evidence" value="ECO:0007669"/>
    <property type="project" value="InterPro"/>
</dbReference>
<protein>
    <submittedName>
        <fullName evidence="14">Helicase POLQ-like</fullName>
    </submittedName>
</protein>
<dbReference type="Pfam" id="PF20470">
    <property type="entry name" value="HTH_61"/>
    <property type="match status" value="1"/>
</dbReference>
<evidence type="ECO:0000256" key="2">
    <source>
        <dbReference type="ARBA" id="ARBA00022741"/>
    </source>
</evidence>
<accession>A0A914WKE7</accession>
<dbReference type="InterPro" id="IPR048960">
    <property type="entry name" value="POLQ-like_helical"/>
</dbReference>
<organism evidence="13 14">
    <name type="scientific">Plectus sambesii</name>
    <dbReference type="NCBI Taxonomy" id="2011161"/>
    <lineage>
        <taxon>Eukaryota</taxon>
        <taxon>Metazoa</taxon>
        <taxon>Ecdysozoa</taxon>
        <taxon>Nematoda</taxon>
        <taxon>Chromadorea</taxon>
        <taxon>Plectida</taxon>
        <taxon>Plectina</taxon>
        <taxon>Plectoidea</taxon>
        <taxon>Plectidae</taxon>
        <taxon>Plectus</taxon>
    </lineage>
</organism>
<dbReference type="CDD" id="cd18795">
    <property type="entry name" value="SF2_C_Ski2"/>
    <property type="match status" value="1"/>
</dbReference>
<keyword evidence="8" id="KW-0539">Nucleus</keyword>
<dbReference type="PROSITE" id="PS51192">
    <property type="entry name" value="HELICASE_ATP_BIND_1"/>
    <property type="match status" value="1"/>
</dbReference>
<dbReference type="Gene3D" id="1.10.150.20">
    <property type="entry name" value="5' to 3' exonuclease, C-terminal subdomain"/>
    <property type="match status" value="1"/>
</dbReference>
<evidence type="ECO:0000256" key="7">
    <source>
        <dbReference type="ARBA" id="ARBA00023204"/>
    </source>
</evidence>
<dbReference type="Gene3D" id="1.10.3380.20">
    <property type="match status" value="1"/>
</dbReference>
<keyword evidence="7" id="KW-0234">DNA repair</keyword>
<keyword evidence="13" id="KW-1185">Reference proteome</keyword>
<dbReference type="InterPro" id="IPR001650">
    <property type="entry name" value="Helicase_C-like"/>
</dbReference>
<dbReference type="Gene3D" id="3.40.50.300">
    <property type="entry name" value="P-loop containing nucleotide triphosphate hydrolases"/>
    <property type="match status" value="2"/>
</dbReference>
<dbReference type="Pfam" id="PF21099">
    <property type="entry name" value="POLQ_helical"/>
    <property type="match status" value="1"/>
</dbReference>
<dbReference type="InterPro" id="IPR027417">
    <property type="entry name" value="P-loop_NTPase"/>
</dbReference>
<evidence type="ECO:0000256" key="10">
    <source>
        <dbReference type="SAM" id="MobiDB-lite"/>
    </source>
</evidence>
<dbReference type="PROSITE" id="PS51194">
    <property type="entry name" value="HELICASE_CTER"/>
    <property type="match status" value="1"/>
</dbReference>
<dbReference type="InterPro" id="IPR011545">
    <property type="entry name" value="DEAD/DEAH_box_helicase_dom"/>
</dbReference>
<proteinExistence type="predicted"/>
<dbReference type="GO" id="GO:0005524">
    <property type="term" value="F:ATP binding"/>
    <property type="evidence" value="ECO:0007669"/>
    <property type="project" value="UniProtKB-KW"/>
</dbReference>
<dbReference type="CDD" id="cd18026">
    <property type="entry name" value="DEXHc_POLQ-like"/>
    <property type="match status" value="1"/>
</dbReference>
<name>A0A914WKE7_9BILA</name>
<comment type="subcellular location">
    <subcellularLocation>
        <location evidence="1">Nucleus</location>
    </subcellularLocation>
</comment>
<comment type="catalytic activity">
    <reaction evidence="9">
        <text>ATP + H2O = ADP + phosphate + H(+)</text>
        <dbReference type="Rhea" id="RHEA:13065"/>
        <dbReference type="ChEBI" id="CHEBI:15377"/>
        <dbReference type="ChEBI" id="CHEBI:15378"/>
        <dbReference type="ChEBI" id="CHEBI:30616"/>
        <dbReference type="ChEBI" id="CHEBI:43474"/>
        <dbReference type="ChEBI" id="CHEBI:456216"/>
        <dbReference type="EC" id="5.6.2.4"/>
    </reaction>
</comment>
<dbReference type="GO" id="GO:0005634">
    <property type="term" value="C:nucleus"/>
    <property type="evidence" value="ECO:0007669"/>
    <property type="project" value="UniProtKB-SubCell"/>
</dbReference>
<dbReference type="AlphaFoldDB" id="A0A914WKE7"/>
<evidence type="ECO:0000259" key="12">
    <source>
        <dbReference type="PROSITE" id="PS51194"/>
    </source>
</evidence>
<evidence type="ECO:0000256" key="9">
    <source>
        <dbReference type="ARBA" id="ARBA00048988"/>
    </source>
</evidence>
<sequence length="846" mass="94382">MARRRSTSKSSSPASVNGLKTPKRRSGPRKELFEQLTNTRRSTRSGFIPASALLLEAAVEATSFSTSSPSASSEFSFYGLPDCVKLLFERHRKISRLYAWQESCLNHKTLKNGGNLILSLPTGGGKTLIAEILMLKQALLNCKDSLLILPFVAIVQEKIRSLAVFGEELDICVEEYAATKGRLPPIGRRKQRSIFVATIEKAHSIVNSLIEKGRLDRLGLVVVDELHMLGDGPRGAVMEQCLAMVLHAAPSCQIVGMSATLSNTSELCRFLRADSFYSDFRPVRLIERIKLGDWIYRLEPNAQPVVEYQMEPSKNKKEDGDNVVELVNEVIPFHSCLVFCSTKKNCENLCGAIARLLPRERKELKQHKMAERRALLETMRQELDNRMCPTLERTIPWGIAYHHSGLTTEERRLIQDAYLDGVLCVICCTSTLAAGVNLPAKRVIIRSPMIGNGPLGLAQYKQMVGRAGRAGLDSTGESITIVQLGAQKQQFSQMLSSPLASCKSQLNVDDCAGLQTLLLSLISLKIINSRVAAVSFLRGTLFGIQTNVDLERLTDEAILSLLTNNLIAEINDEISPTALGRGSHAGPVNAQRAPALFDDLKLALNNGLVLSSYLHLLFCVVPMEYLSTMRINWDLFYREYCKLNAQERQVFTMLKVSEGYLVQRISHHGGSIEKEQLMKLTRLYLALMLNHLWKQKPVWDVATRFDTTRGWLQSFLQSTSSNASSIARFCEHVPELWPFKLLLPDFVRQLAHCVQMELIPLMELQGVKTGRARQLYHAGFKTVSAVAEADASQLTNLVAHLSRRQAQEMIASAKNLLRDEIAGRMEEMNELCGDKMMQSMMANAFA</sequence>
<dbReference type="SUPFAM" id="SSF158702">
    <property type="entry name" value="Sec63 N-terminal domain-like"/>
    <property type="match status" value="1"/>
</dbReference>
<dbReference type="Proteomes" id="UP000887566">
    <property type="component" value="Unplaced"/>
</dbReference>
<dbReference type="GO" id="GO:0043138">
    <property type="term" value="F:3'-5' DNA helicase activity"/>
    <property type="evidence" value="ECO:0007669"/>
    <property type="project" value="UniProtKB-EC"/>
</dbReference>
<dbReference type="GO" id="GO:0016787">
    <property type="term" value="F:hydrolase activity"/>
    <property type="evidence" value="ECO:0007669"/>
    <property type="project" value="UniProtKB-KW"/>
</dbReference>
<dbReference type="Pfam" id="PF00271">
    <property type="entry name" value="Helicase_C"/>
    <property type="match status" value="1"/>
</dbReference>
<keyword evidence="3" id="KW-0227">DNA damage</keyword>
<dbReference type="InterPro" id="IPR057220">
    <property type="entry name" value="DUF7898"/>
</dbReference>
<evidence type="ECO:0000256" key="1">
    <source>
        <dbReference type="ARBA" id="ARBA00004123"/>
    </source>
</evidence>
<feature type="region of interest" description="Disordered" evidence="10">
    <location>
        <begin position="1"/>
        <end position="31"/>
    </location>
</feature>
<evidence type="ECO:0000256" key="4">
    <source>
        <dbReference type="ARBA" id="ARBA00022801"/>
    </source>
</evidence>
<dbReference type="InterPro" id="IPR050474">
    <property type="entry name" value="Hel308_SKI2-like"/>
</dbReference>
<dbReference type="InterPro" id="IPR036390">
    <property type="entry name" value="WH_DNA-bd_sf"/>
</dbReference>
<reference evidence="14" key="1">
    <citation type="submission" date="2022-11" db="UniProtKB">
        <authorList>
            <consortium name="WormBaseParasite"/>
        </authorList>
    </citation>
    <scope>IDENTIFICATION</scope>
</reference>
<keyword evidence="6" id="KW-0067">ATP-binding</keyword>
<evidence type="ECO:0000256" key="6">
    <source>
        <dbReference type="ARBA" id="ARBA00022840"/>
    </source>
</evidence>
<dbReference type="InterPro" id="IPR014001">
    <property type="entry name" value="Helicase_ATP-bd"/>
</dbReference>
<evidence type="ECO:0000259" key="11">
    <source>
        <dbReference type="PROSITE" id="PS51192"/>
    </source>
</evidence>
<dbReference type="SUPFAM" id="SSF46785">
    <property type="entry name" value="Winged helix' DNA-binding domain"/>
    <property type="match status" value="1"/>
</dbReference>
<evidence type="ECO:0000313" key="13">
    <source>
        <dbReference type="Proteomes" id="UP000887566"/>
    </source>
</evidence>
<feature type="domain" description="Helicase ATP-binding" evidence="11">
    <location>
        <begin position="107"/>
        <end position="279"/>
    </location>
</feature>
<feature type="domain" description="Helicase C-terminal" evidence="12">
    <location>
        <begin position="322"/>
        <end position="510"/>
    </location>
</feature>
<dbReference type="PANTHER" id="PTHR47961">
    <property type="entry name" value="DNA POLYMERASE THETA, PUTATIVE (AFU_ORTHOLOGUE AFUA_1G05260)-RELATED"/>
    <property type="match status" value="1"/>
</dbReference>
<dbReference type="SMART" id="SM00490">
    <property type="entry name" value="HELICc"/>
    <property type="match status" value="1"/>
</dbReference>
<dbReference type="Pfam" id="PF00270">
    <property type="entry name" value="DEAD"/>
    <property type="match status" value="1"/>
</dbReference>
<evidence type="ECO:0000256" key="8">
    <source>
        <dbReference type="ARBA" id="ARBA00023242"/>
    </source>
</evidence>
<dbReference type="Pfam" id="PF25453">
    <property type="entry name" value="DUF7898"/>
    <property type="match status" value="1"/>
</dbReference>
<keyword evidence="2" id="KW-0547">Nucleotide-binding</keyword>
<keyword evidence="5" id="KW-0347">Helicase</keyword>
<keyword evidence="4" id="KW-0378">Hydrolase</keyword>
<dbReference type="WBParaSite" id="PSAMB.scaffold439size51217.g5889.t1">
    <property type="protein sequence ID" value="PSAMB.scaffold439size51217.g5889.t1"/>
    <property type="gene ID" value="PSAMB.scaffold439size51217.g5889"/>
</dbReference>
<evidence type="ECO:0000256" key="5">
    <source>
        <dbReference type="ARBA" id="ARBA00022806"/>
    </source>
</evidence>
<evidence type="ECO:0000256" key="3">
    <source>
        <dbReference type="ARBA" id="ARBA00022763"/>
    </source>
</evidence>
<dbReference type="SUPFAM" id="SSF52540">
    <property type="entry name" value="P-loop containing nucleoside triphosphate hydrolases"/>
    <property type="match status" value="1"/>
</dbReference>
<dbReference type="PANTHER" id="PTHR47961:SF12">
    <property type="entry name" value="HELICASE POLQ-LIKE"/>
    <property type="match status" value="1"/>
</dbReference>